<dbReference type="Gene3D" id="3.10.350.10">
    <property type="entry name" value="LysM domain"/>
    <property type="match status" value="3"/>
</dbReference>
<gene>
    <name evidence="11" type="ORF">KHA91_11660</name>
</gene>
<evidence type="ECO:0000256" key="2">
    <source>
        <dbReference type="ARBA" id="ARBA00022670"/>
    </source>
</evidence>
<feature type="signal peptide" evidence="8">
    <location>
        <begin position="1"/>
        <end position="24"/>
    </location>
</feature>
<keyword evidence="5" id="KW-0378">Hydrolase</keyword>
<keyword evidence="2" id="KW-0645">Protease</keyword>
<dbReference type="Pfam" id="PF01476">
    <property type="entry name" value="LysM"/>
    <property type="match status" value="3"/>
</dbReference>
<keyword evidence="12" id="KW-1185">Reference proteome</keyword>
<evidence type="ECO:0000256" key="8">
    <source>
        <dbReference type="SAM" id="SignalP"/>
    </source>
</evidence>
<evidence type="ECO:0000256" key="5">
    <source>
        <dbReference type="ARBA" id="ARBA00022801"/>
    </source>
</evidence>
<evidence type="ECO:0000313" key="11">
    <source>
        <dbReference type="EMBL" id="MBS4223400.1"/>
    </source>
</evidence>
<evidence type="ECO:0000313" key="12">
    <source>
        <dbReference type="Proteomes" id="UP000676456"/>
    </source>
</evidence>
<evidence type="ECO:0000259" key="10">
    <source>
        <dbReference type="PROSITE" id="PS51935"/>
    </source>
</evidence>
<evidence type="ECO:0000259" key="9">
    <source>
        <dbReference type="PROSITE" id="PS51782"/>
    </source>
</evidence>
<dbReference type="AlphaFoldDB" id="A0A942UMG8"/>
<keyword evidence="3 8" id="KW-0732">Signal</keyword>
<dbReference type="EMBL" id="JAGYPN010000002">
    <property type="protein sequence ID" value="MBS4223400.1"/>
    <property type="molecule type" value="Genomic_DNA"/>
</dbReference>
<dbReference type="CDD" id="cd00118">
    <property type="entry name" value="LysM"/>
    <property type="match status" value="3"/>
</dbReference>
<feature type="domain" description="LysM" evidence="9">
    <location>
        <begin position="96"/>
        <end position="139"/>
    </location>
</feature>
<keyword evidence="6" id="KW-0788">Thiol protease</keyword>
<dbReference type="GO" id="GO:0006508">
    <property type="term" value="P:proteolysis"/>
    <property type="evidence" value="ECO:0007669"/>
    <property type="project" value="UniProtKB-KW"/>
</dbReference>
<dbReference type="SUPFAM" id="SSF54106">
    <property type="entry name" value="LysM domain"/>
    <property type="match status" value="3"/>
</dbReference>
<dbReference type="InterPro" id="IPR000064">
    <property type="entry name" value="NLP_P60_dom"/>
</dbReference>
<dbReference type="GO" id="GO:0008234">
    <property type="term" value="F:cysteine-type peptidase activity"/>
    <property type="evidence" value="ECO:0007669"/>
    <property type="project" value="UniProtKB-KW"/>
</dbReference>
<dbReference type="PROSITE" id="PS51782">
    <property type="entry name" value="LYSM"/>
    <property type="match status" value="3"/>
</dbReference>
<evidence type="ECO:0000256" key="6">
    <source>
        <dbReference type="ARBA" id="ARBA00022807"/>
    </source>
</evidence>
<dbReference type="InterPro" id="IPR038765">
    <property type="entry name" value="Papain-like_cys_pep_sf"/>
</dbReference>
<feature type="region of interest" description="Disordered" evidence="7">
    <location>
        <begin position="75"/>
        <end position="94"/>
    </location>
</feature>
<dbReference type="SUPFAM" id="SSF54001">
    <property type="entry name" value="Cysteine proteinases"/>
    <property type="match status" value="1"/>
</dbReference>
<comment type="caution">
    <text evidence="11">The sequence shown here is derived from an EMBL/GenBank/DDBJ whole genome shotgun (WGS) entry which is preliminary data.</text>
</comment>
<keyword evidence="4" id="KW-0677">Repeat</keyword>
<evidence type="ECO:0000256" key="7">
    <source>
        <dbReference type="SAM" id="MobiDB-lite"/>
    </source>
</evidence>
<dbReference type="RefSeq" id="WP_213098412.1">
    <property type="nucleotide sequence ID" value="NZ_JAGYPN010000002.1"/>
</dbReference>
<dbReference type="InterPro" id="IPR018392">
    <property type="entry name" value="LysM"/>
</dbReference>
<feature type="chain" id="PRO_5036815212" evidence="8">
    <location>
        <begin position="25"/>
        <end position="357"/>
    </location>
</feature>
<feature type="domain" description="LysM" evidence="9">
    <location>
        <begin position="169"/>
        <end position="212"/>
    </location>
</feature>
<dbReference type="Gene3D" id="3.90.1720.10">
    <property type="entry name" value="endopeptidase domain like (from Nostoc punctiforme)"/>
    <property type="match status" value="1"/>
</dbReference>
<name>A0A942UMG8_9BACI</name>
<feature type="region of interest" description="Disordered" evidence="7">
    <location>
        <begin position="142"/>
        <end position="170"/>
    </location>
</feature>
<protein>
    <submittedName>
        <fullName evidence="11">LysM peptidoglycan-binding domain-containing protein</fullName>
    </submittedName>
</protein>
<evidence type="ECO:0000256" key="4">
    <source>
        <dbReference type="ARBA" id="ARBA00022737"/>
    </source>
</evidence>
<feature type="domain" description="NlpC/P60" evidence="10">
    <location>
        <begin position="237"/>
        <end position="357"/>
    </location>
</feature>
<feature type="compositionally biased region" description="Low complexity" evidence="7">
    <location>
        <begin position="142"/>
        <end position="152"/>
    </location>
</feature>
<reference evidence="11 12" key="1">
    <citation type="submission" date="2021-05" db="EMBL/GenBank/DDBJ databases">
        <title>Novel Bacillus species.</title>
        <authorList>
            <person name="Liu G."/>
        </authorList>
    </citation>
    <scope>NUCLEOTIDE SEQUENCE [LARGE SCALE GENOMIC DNA]</scope>
    <source>
        <strain evidence="11 12">FJAT-49682</strain>
    </source>
</reference>
<evidence type="ECO:0000256" key="3">
    <source>
        <dbReference type="ARBA" id="ARBA00022729"/>
    </source>
</evidence>
<feature type="compositionally biased region" description="Low complexity" evidence="7">
    <location>
        <begin position="79"/>
        <end position="94"/>
    </location>
</feature>
<dbReference type="Pfam" id="PF00877">
    <property type="entry name" value="NLPC_P60"/>
    <property type="match status" value="1"/>
</dbReference>
<dbReference type="SMART" id="SM00257">
    <property type="entry name" value="LysM"/>
    <property type="match status" value="3"/>
</dbReference>
<comment type="similarity">
    <text evidence="1">Belongs to the peptidase C40 family.</text>
</comment>
<dbReference type="InterPro" id="IPR036779">
    <property type="entry name" value="LysM_dom_sf"/>
</dbReference>
<organism evidence="11 12">
    <name type="scientific">Lederbergia citrea</name>
    <dbReference type="NCBI Taxonomy" id="2833581"/>
    <lineage>
        <taxon>Bacteria</taxon>
        <taxon>Bacillati</taxon>
        <taxon>Bacillota</taxon>
        <taxon>Bacilli</taxon>
        <taxon>Bacillales</taxon>
        <taxon>Bacillaceae</taxon>
        <taxon>Lederbergia</taxon>
    </lineage>
</organism>
<dbReference type="PROSITE" id="PS51935">
    <property type="entry name" value="NLPC_P60"/>
    <property type="match status" value="1"/>
</dbReference>
<proteinExistence type="inferred from homology"/>
<feature type="domain" description="LysM" evidence="9">
    <location>
        <begin position="25"/>
        <end position="68"/>
    </location>
</feature>
<dbReference type="PANTHER" id="PTHR47053:SF1">
    <property type="entry name" value="MUREIN DD-ENDOPEPTIDASE MEPH-RELATED"/>
    <property type="match status" value="1"/>
</dbReference>
<dbReference type="Proteomes" id="UP000676456">
    <property type="component" value="Unassembled WGS sequence"/>
</dbReference>
<dbReference type="PANTHER" id="PTHR47053">
    <property type="entry name" value="MUREIN DD-ENDOPEPTIDASE MEPH-RELATED"/>
    <property type="match status" value="1"/>
</dbReference>
<dbReference type="InterPro" id="IPR051202">
    <property type="entry name" value="Peptidase_C40"/>
</dbReference>
<evidence type="ECO:0000256" key="1">
    <source>
        <dbReference type="ARBA" id="ARBA00007074"/>
    </source>
</evidence>
<accession>A0A942UMG8</accession>
<sequence>MRKKIVTTATAVFLAASFTGQASAATHEVKSGDSLWKIASNYNTTVAQLKEMNNLKNDLIYPRQVLHVTPIESAKVQNSAPKQPAQPKQSQPVAAKTHVVKAGDSLYKIASLHKVTIAQLKQWNGLKSDLIHPGQVFKVSQSSSTSTETVAPKPAPSPAQSPTQSPATGTYKVVSGDTLGKIALKYGTTVSNLKSWNNLKSDLILVGQVLKVNGSSVVAPKPEASVSVAKPDTPKVTVTSSAVIDVAKNALGTKYAWGGSSLSGFDCSGFIYYVFNNSGKQISRLSADGYFNRSYYVNKPEPGDLVFFENTYKRGISHLGIFLGNGQFIHAGDNGVEISSLSNSYWKSKFNGYKKFY</sequence>